<dbReference type="GO" id="GO:0004672">
    <property type="term" value="F:protein kinase activity"/>
    <property type="evidence" value="ECO:0007669"/>
    <property type="project" value="InterPro"/>
</dbReference>
<feature type="region of interest" description="Disordered" evidence="3">
    <location>
        <begin position="1012"/>
        <end position="1066"/>
    </location>
</feature>
<evidence type="ECO:0008006" key="8">
    <source>
        <dbReference type="Google" id="ProtNLM"/>
    </source>
</evidence>
<dbReference type="SMART" id="SM00326">
    <property type="entry name" value="SH3"/>
    <property type="match status" value="2"/>
</dbReference>
<accession>A0A6A6ID13</accession>
<dbReference type="Gene3D" id="1.10.510.10">
    <property type="entry name" value="Transferase(Phosphotransferase) domain 1"/>
    <property type="match status" value="1"/>
</dbReference>
<evidence type="ECO:0000256" key="1">
    <source>
        <dbReference type="ARBA" id="ARBA00022443"/>
    </source>
</evidence>
<keyword evidence="7" id="KW-1185">Reference proteome</keyword>
<dbReference type="PROSITE" id="PS50002">
    <property type="entry name" value="SH3"/>
    <property type="match status" value="1"/>
</dbReference>
<sequence length="1291" mass="144242">MPSNPGRTIAAECFQVASAFDQLLSRLADPPSDSFELSLLTVRDEKGRFHVWAGNIGALQSPASVASLDSRLRDAPQIRDQILRILARLIQSIQKTASIASGESPNRVDVLDIDELQISDSDEDDLSPVSDDDMSLLPTAPQISEIAQLRKAINDTITNLFKLSMAIRKPTPRGRYAASKSLRPFDALYDVAHVQHKFPLISDQPWLVERLGKAITRRREYFRYRREHRAKLERQVSRAEEETQEEARSTGHSVRQELTTTRSQAEQHGEGAPTVAHTKATTFLASPLSEKLLREQEEAASLTSYATSVEENSPHALGVPEPPQSTRGVPFEYGAPFECPYCFTIQMVRGMREWKRHVFRDLQPYMCTFKDCGSQLFAERHAWFQHELFAHRKEWRCNLCRHKPFDTARGLEEHFRNRHAGSFAEAQLFGVVQLCETTHDRFPASACPFCDDWKLHSLPGVPTDTTVYATVAQFRRHLGKHLEQLALFALPKASNDNASDDDADSNDAIADKDATTLSSLPDWIETDQAHAAAPTLQPQPESTHSSTESIGAMSDKERQFEFVKQFKANSQAEKQKDQPDKATNEARAKAFDEAMLAWIPTSSMDARKPFGEPEFKGISTVLRQFGRDSWSHNPKIYALLHIINEVRAMEDFLSQGYSDAWLPFSHRNLETLRPRAMKDFLDAQHLVLNPNSCSEELGEHCSFSSPDVVPFQEIALLGVGGFAEVDKVFSSISLKQYARKRMRRGLGGMMERVHLEVFERELSTLRKLSHRHIVKAISSYTDSSYVAIIMSPVTDCTLADFLLSNHSPGDRAFLQTLFGCLTSTVAYLHESHIRHNGIKPSNILIKSRQVFLTDFGESYDWSNMGDDTTHVPIARTLRYCAPEVAESQAIDSSADIWSLGCVFLEVWTALIGKSVYDLHAHLDSSGSGSRDYHSNYEAIFPWCDLLMSSSDSSRWRELHSWIMSMLEHKPGDRWTARALLDRIQETSTDPQTDVEFMGHCCIEAAEYSGEESSDFKHDVTKASSSPYQRPSMDPPRASQKMPEHLASLSTRPDTQVQERGGAEAGNSRACESLRCKHLDLRIWYCSHCAMYLCDDCWGQLPIHEPGRVDLNGEPHQKVDPDGLVDRSGNTSGEADAELPESSTGVAHRSDAASASPEKLLSSGATADVPDTSDIPRRGRMVYSFGADSADELTVSAGDEVLVLGDVARGDWWKKVRSSSGAEGLVPAAYVAMRKRGIILHDYVGRSSGEVTVSRGDEVLILNDTASDQWWKVRVVKDGTEGMVPAGYVEVE</sequence>
<dbReference type="SMART" id="SM00355">
    <property type="entry name" value="ZnF_C2H2"/>
    <property type="match status" value="3"/>
</dbReference>
<protein>
    <recommendedName>
        <fullName evidence="8">Kinase-like protein</fullName>
    </recommendedName>
</protein>
<feature type="region of interest" description="Disordered" evidence="3">
    <location>
        <begin position="232"/>
        <end position="278"/>
    </location>
</feature>
<feature type="compositionally biased region" description="Polar residues" evidence="3">
    <location>
        <begin position="1047"/>
        <end position="1057"/>
    </location>
</feature>
<evidence type="ECO:0000259" key="4">
    <source>
        <dbReference type="PROSITE" id="PS50002"/>
    </source>
</evidence>
<name>A0A6A6ID13_9PLEO</name>
<gene>
    <name evidence="6" type="ORF">BU26DRAFT_519998</name>
</gene>
<dbReference type="InterPro" id="IPR058925">
    <property type="entry name" value="zf-C2H2_AcuF"/>
</dbReference>
<feature type="compositionally biased region" description="Polar residues" evidence="3">
    <location>
        <begin position="250"/>
        <end position="266"/>
    </location>
</feature>
<dbReference type="OrthoDB" id="3681958at2759"/>
<feature type="compositionally biased region" description="Polar residues" evidence="3">
    <location>
        <begin position="536"/>
        <end position="549"/>
    </location>
</feature>
<dbReference type="SUPFAM" id="SSF50044">
    <property type="entry name" value="SH3-domain"/>
    <property type="match status" value="2"/>
</dbReference>
<evidence type="ECO:0000256" key="2">
    <source>
        <dbReference type="PROSITE-ProRule" id="PRU00192"/>
    </source>
</evidence>
<dbReference type="EMBL" id="ML987196">
    <property type="protein sequence ID" value="KAF2248281.1"/>
    <property type="molecule type" value="Genomic_DNA"/>
</dbReference>
<dbReference type="Pfam" id="PF26082">
    <property type="entry name" value="zf-C2H2_AcuF"/>
    <property type="match status" value="1"/>
</dbReference>
<feature type="compositionally biased region" description="Basic and acidic residues" evidence="3">
    <location>
        <begin position="232"/>
        <end position="249"/>
    </location>
</feature>
<feature type="compositionally biased region" description="Basic and acidic residues" evidence="3">
    <location>
        <begin position="1107"/>
        <end position="1124"/>
    </location>
</feature>
<dbReference type="SUPFAM" id="SSF56112">
    <property type="entry name" value="Protein kinase-like (PK-like)"/>
    <property type="match status" value="1"/>
</dbReference>
<dbReference type="InterPro" id="IPR011009">
    <property type="entry name" value="Kinase-like_dom_sf"/>
</dbReference>
<dbReference type="PROSITE" id="PS50011">
    <property type="entry name" value="PROTEIN_KINASE_DOM"/>
    <property type="match status" value="1"/>
</dbReference>
<dbReference type="InterPro" id="IPR013087">
    <property type="entry name" value="Znf_C2H2_type"/>
</dbReference>
<dbReference type="Proteomes" id="UP000800094">
    <property type="component" value="Unassembled WGS sequence"/>
</dbReference>
<dbReference type="InterPro" id="IPR001452">
    <property type="entry name" value="SH3_domain"/>
</dbReference>
<feature type="region of interest" description="Disordered" evidence="3">
    <location>
        <begin position="1107"/>
        <end position="1172"/>
    </location>
</feature>
<feature type="domain" description="Protein kinase" evidence="5">
    <location>
        <begin position="711"/>
        <end position="997"/>
    </location>
</feature>
<proteinExistence type="predicted"/>
<dbReference type="InterPro" id="IPR036028">
    <property type="entry name" value="SH3-like_dom_sf"/>
</dbReference>
<organism evidence="6 7">
    <name type="scientific">Trematosphaeria pertusa</name>
    <dbReference type="NCBI Taxonomy" id="390896"/>
    <lineage>
        <taxon>Eukaryota</taxon>
        <taxon>Fungi</taxon>
        <taxon>Dikarya</taxon>
        <taxon>Ascomycota</taxon>
        <taxon>Pezizomycotina</taxon>
        <taxon>Dothideomycetes</taxon>
        <taxon>Pleosporomycetidae</taxon>
        <taxon>Pleosporales</taxon>
        <taxon>Massarineae</taxon>
        <taxon>Trematosphaeriaceae</taxon>
        <taxon>Trematosphaeria</taxon>
    </lineage>
</organism>
<dbReference type="InterPro" id="IPR000719">
    <property type="entry name" value="Prot_kinase_dom"/>
</dbReference>
<dbReference type="GO" id="GO:0005524">
    <property type="term" value="F:ATP binding"/>
    <property type="evidence" value="ECO:0007669"/>
    <property type="project" value="InterPro"/>
</dbReference>
<evidence type="ECO:0000313" key="6">
    <source>
        <dbReference type="EMBL" id="KAF2248281.1"/>
    </source>
</evidence>
<dbReference type="Pfam" id="PF00018">
    <property type="entry name" value="SH3_1"/>
    <property type="match status" value="2"/>
</dbReference>
<dbReference type="Gene3D" id="2.30.30.40">
    <property type="entry name" value="SH3 Domains"/>
    <property type="match status" value="2"/>
</dbReference>
<dbReference type="Gene3D" id="3.30.200.20">
    <property type="entry name" value="Phosphorylase Kinase, domain 1"/>
    <property type="match status" value="1"/>
</dbReference>
<feature type="region of interest" description="Disordered" evidence="3">
    <location>
        <begin position="303"/>
        <end position="324"/>
    </location>
</feature>
<dbReference type="GeneID" id="54582529"/>
<keyword evidence="1 2" id="KW-0728">SH3 domain</keyword>
<reference evidence="6" key="1">
    <citation type="journal article" date="2020" name="Stud. Mycol.">
        <title>101 Dothideomycetes genomes: a test case for predicting lifestyles and emergence of pathogens.</title>
        <authorList>
            <person name="Haridas S."/>
            <person name="Albert R."/>
            <person name="Binder M."/>
            <person name="Bloem J."/>
            <person name="Labutti K."/>
            <person name="Salamov A."/>
            <person name="Andreopoulos B."/>
            <person name="Baker S."/>
            <person name="Barry K."/>
            <person name="Bills G."/>
            <person name="Bluhm B."/>
            <person name="Cannon C."/>
            <person name="Castanera R."/>
            <person name="Culley D."/>
            <person name="Daum C."/>
            <person name="Ezra D."/>
            <person name="Gonzalez J."/>
            <person name="Henrissat B."/>
            <person name="Kuo A."/>
            <person name="Liang C."/>
            <person name="Lipzen A."/>
            <person name="Lutzoni F."/>
            <person name="Magnuson J."/>
            <person name="Mondo S."/>
            <person name="Nolan M."/>
            <person name="Ohm R."/>
            <person name="Pangilinan J."/>
            <person name="Park H.-J."/>
            <person name="Ramirez L."/>
            <person name="Alfaro M."/>
            <person name="Sun H."/>
            <person name="Tritt A."/>
            <person name="Yoshinaga Y."/>
            <person name="Zwiers L.-H."/>
            <person name="Turgeon B."/>
            <person name="Goodwin S."/>
            <person name="Spatafora J."/>
            <person name="Crous P."/>
            <person name="Grigoriev I."/>
        </authorList>
    </citation>
    <scope>NUCLEOTIDE SEQUENCE</scope>
    <source>
        <strain evidence="6">CBS 122368</strain>
    </source>
</reference>
<evidence type="ECO:0000313" key="7">
    <source>
        <dbReference type="Proteomes" id="UP000800094"/>
    </source>
</evidence>
<dbReference type="RefSeq" id="XP_033683285.1">
    <property type="nucleotide sequence ID" value="XM_033829199.1"/>
</dbReference>
<evidence type="ECO:0000256" key="3">
    <source>
        <dbReference type="SAM" id="MobiDB-lite"/>
    </source>
</evidence>
<dbReference type="PANTHER" id="PTHR35391">
    <property type="entry name" value="C2H2-TYPE DOMAIN-CONTAINING PROTEIN-RELATED"/>
    <property type="match status" value="1"/>
</dbReference>
<feature type="domain" description="SH3" evidence="4">
    <location>
        <begin position="1231"/>
        <end position="1291"/>
    </location>
</feature>
<dbReference type="PANTHER" id="PTHR35391:SF7">
    <property type="entry name" value="C2H2-TYPE DOMAIN-CONTAINING PROTEIN"/>
    <property type="match status" value="1"/>
</dbReference>
<dbReference type="CDD" id="cd00180">
    <property type="entry name" value="PKc"/>
    <property type="match status" value="1"/>
</dbReference>
<feature type="region of interest" description="Disordered" evidence="3">
    <location>
        <begin position="532"/>
        <end position="552"/>
    </location>
</feature>
<evidence type="ECO:0000259" key="5">
    <source>
        <dbReference type="PROSITE" id="PS50011"/>
    </source>
</evidence>
<dbReference type="Pfam" id="PF00069">
    <property type="entry name" value="Pkinase"/>
    <property type="match status" value="1"/>
</dbReference>